<proteinExistence type="predicted"/>
<evidence type="ECO:0000313" key="2">
    <source>
        <dbReference type="Proteomes" id="UP000236151"/>
    </source>
</evidence>
<gene>
    <name evidence="1" type="ORF">CDQ84_08795</name>
</gene>
<reference evidence="1 2" key="1">
    <citation type="submission" date="2017-06" db="EMBL/GenBank/DDBJ databases">
        <title>Investigating the central metabolism of Clostridium thermosuccinogenes.</title>
        <authorList>
            <person name="Koendjbiharie J.G."/>
            <person name="van Kranenburg R."/>
        </authorList>
    </citation>
    <scope>NUCLEOTIDE SEQUENCE [LARGE SCALE GENOMIC DNA]</scope>
    <source>
        <strain evidence="1 2">DSM 5806</strain>
    </source>
</reference>
<dbReference type="OrthoDB" id="1648091at2"/>
<evidence type="ECO:0008006" key="3">
    <source>
        <dbReference type="Google" id="ProtNLM"/>
    </source>
</evidence>
<dbReference type="Proteomes" id="UP000236151">
    <property type="component" value="Unassembled WGS sequence"/>
</dbReference>
<name>A0A2K2F565_9CLOT</name>
<organism evidence="1 2">
    <name type="scientific">Clostridium thermosuccinogenes</name>
    <dbReference type="NCBI Taxonomy" id="84032"/>
    <lineage>
        <taxon>Bacteria</taxon>
        <taxon>Bacillati</taxon>
        <taxon>Bacillota</taxon>
        <taxon>Clostridia</taxon>
        <taxon>Eubacteriales</taxon>
        <taxon>Clostridiaceae</taxon>
        <taxon>Clostridium</taxon>
    </lineage>
</organism>
<keyword evidence="2" id="KW-1185">Reference proteome</keyword>
<dbReference type="RefSeq" id="WP_103081371.1">
    <property type="nucleotide sequence ID" value="NZ_CP021850.1"/>
</dbReference>
<comment type="caution">
    <text evidence="1">The sequence shown here is derived from an EMBL/GenBank/DDBJ whole genome shotgun (WGS) entry which is preliminary data.</text>
</comment>
<dbReference type="Pfam" id="PF13671">
    <property type="entry name" value="AAA_33"/>
    <property type="match status" value="1"/>
</dbReference>
<dbReference type="KEGG" id="cthd:CDO33_15100"/>
<dbReference type="AlphaFoldDB" id="A0A2K2F565"/>
<dbReference type="InterPro" id="IPR027417">
    <property type="entry name" value="P-loop_NTPase"/>
</dbReference>
<evidence type="ECO:0000313" key="1">
    <source>
        <dbReference type="EMBL" id="PNT99302.1"/>
    </source>
</evidence>
<dbReference type="EMBL" id="NIOJ01000019">
    <property type="protein sequence ID" value="PNT99302.1"/>
    <property type="molecule type" value="Genomic_DNA"/>
</dbReference>
<protein>
    <recommendedName>
        <fullName evidence="3">ATP-binding protein</fullName>
    </recommendedName>
</protein>
<dbReference type="Gene3D" id="3.40.50.300">
    <property type="entry name" value="P-loop containing nucleotide triphosphate hydrolases"/>
    <property type="match status" value="1"/>
</dbReference>
<accession>A0A2K2F565</accession>
<sequence>MIKPYLLVVTGRPGSGKTTFSKKLSSELYLPLISRDEIKEGYVNTFQKRHSELPDDTNKVVTDIFFATVKNLLDSNVSLIAEAAFQHKVWESKLEALKSKAKIFMLICKVEDEIAQKRYISRGLDNPMREYFHGDEGVDLTRKGYKAEVKPYGEPRLDVPTFFIDTTNDYSPSIDELRLKIFKVIQE</sequence>
<dbReference type="SUPFAM" id="SSF52540">
    <property type="entry name" value="P-loop containing nucleoside triphosphate hydrolases"/>
    <property type="match status" value="1"/>
</dbReference>